<dbReference type="Proteomes" id="UP001143543">
    <property type="component" value="Unassembled WGS sequence"/>
</dbReference>
<gene>
    <name evidence="1" type="ORF">Y10_28330</name>
</gene>
<dbReference type="EMBL" id="BRVO01000003">
    <property type="protein sequence ID" value="GLB50465.1"/>
    <property type="molecule type" value="Genomic_DNA"/>
</dbReference>
<protein>
    <submittedName>
        <fullName evidence="1">Uncharacterized protein</fullName>
    </submittedName>
</protein>
<keyword evidence="2" id="KW-1185">Reference proteome</keyword>
<reference evidence="1" key="1">
    <citation type="submission" date="2022-07" db="EMBL/GenBank/DDBJ databases">
        <title>Taxonomy of Novel Oxalotrophic and Methylotrophic Bacteria.</title>
        <authorList>
            <person name="Sahin N."/>
            <person name="Tani A."/>
        </authorList>
    </citation>
    <scope>NUCLEOTIDE SEQUENCE</scope>
    <source>
        <strain evidence="1">Y10</strain>
    </source>
</reference>
<comment type="caution">
    <text evidence="1">The sequence shown here is derived from an EMBL/GenBank/DDBJ whole genome shotgun (WGS) entry which is preliminary data.</text>
</comment>
<proteinExistence type="predicted"/>
<organism evidence="1 2">
    <name type="scientific">Neptunitalea lumnitzerae</name>
    <dbReference type="NCBI Taxonomy" id="2965509"/>
    <lineage>
        <taxon>Bacteria</taxon>
        <taxon>Pseudomonadati</taxon>
        <taxon>Bacteroidota</taxon>
        <taxon>Flavobacteriia</taxon>
        <taxon>Flavobacteriales</taxon>
        <taxon>Flavobacteriaceae</taxon>
        <taxon>Neptunitalea</taxon>
    </lineage>
</organism>
<evidence type="ECO:0000313" key="2">
    <source>
        <dbReference type="Proteomes" id="UP001143543"/>
    </source>
</evidence>
<sequence>MDPLMTFLRQKNPELEPYITMIEQWNQLQEEEVDTLENDSIDVPDDELTVIADKRADLLPAKPVLIKKIKRLEGMVANERSFNEELLRALGACPDCGGDNEDCDTCSGEGVPGFYTPDYDLFLEYVIPAIRTFNMNYQ</sequence>
<dbReference type="RefSeq" id="WP_281766091.1">
    <property type="nucleotide sequence ID" value="NZ_BRVO01000003.1"/>
</dbReference>
<accession>A0ABQ5MMX7</accession>
<evidence type="ECO:0000313" key="1">
    <source>
        <dbReference type="EMBL" id="GLB50465.1"/>
    </source>
</evidence>
<name>A0ABQ5MMX7_9FLAO</name>